<feature type="region of interest" description="Disordered" evidence="1">
    <location>
        <begin position="1"/>
        <end position="52"/>
    </location>
</feature>
<dbReference type="AlphaFoldDB" id="A0AAD1Y6X0"/>
<evidence type="ECO:0000313" key="3">
    <source>
        <dbReference type="EMBL" id="CAI2385036.1"/>
    </source>
</evidence>
<dbReference type="GO" id="GO:0000149">
    <property type="term" value="F:SNARE binding"/>
    <property type="evidence" value="ECO:0007669"/>
    <property type="project" value="TreeGrafter"/>
</dbReference>
<gene>
    <name evidence="3" type="ORF">ECRASSUSDP1_LOCUS26578</name>
</gene>
<dbReference type="InterPro" id="IPR006896">
    <property type="entry name" value="Sec23/24_trunk_dom"/>
</dbReference>
<proteinExistence type="predicted"/>
<dbReference type="GO" id="GO:0090110">
    <property type="term" value="P:COPII-coated vesicle cargo loading"/>
    <property type="evidence" value="ECO:0007669"/>
    <property type="project" value="TreeGrafter"/>
</dbReference>
<dbReference type="SMART" id="SM00327">
    <property type="entry name" value="VWA"/>
    <property type="match status" value="1"/>
</dbReference>
<feature type="region of interest" description="Disordered" evidence="1">
    <location>
        <begin position="733"/>
        <end position="767"/>
    </location>
</feature>
<organism evidence="3 4">
    <name type="scientific">Euplotes crassus</name>
    <dbReference type="NCBI Taxonomy" id="5936"/>
    <lineage>
        <taxon>Eukaryota</taxon>
        <taxon>Sar</taxon>
        <taxon>Alveolata</taxon>
        <taxon>Ciliophora</taxon>
        <taxon>Intramacronucleata</taxon>
        <taxon>Spirotrichea</taxon>
        <taxon>Hypotrichia</taxon>
        <taxon>Euplotida</taxon>
        <taxon>Euplotidae</taxon>
        <taxon>Moneuplotes</taxon>
    </lineage>
</organism>
<dbReference type="SUPFAM" id="SSF53300">
    <property type="entry name" value="vWA-like"/>
    <property type="match status" value="1"/>
</dbReference>
<dbReference type="PANTHER" id="PTHR13803">
    <property type="entry name" value="SEC24-RELATED PROTEIN"/>
    <property type="match status" value="1"/>
</dbReference>
<dbReference type="Pfam" id="PF04811">
    <property type="entry name" value="Sec23_trunk"/>
    <property type="match status" value="1"/>
</dbReference>
<dbReference type="InterPro" id="IPR002035">
    <property type="entry name" value="VWF_A"/>
</dbReference>
<comment type="caution">
    <text evidence="3">The sequence shown here is derived from an EMBL/GenBank/DDBJ whole genome shotgun (WGS) entry which is preliminary data.</text>
</comment>
<dbReference type="PROSITE" id="PS50234">
    <property type="entry name" value="VWFA"/>
    <property type="match status" value="1"/>
</dbReference>
<reference evidence="3" key="1">
    <citation type="submission" date="2023-07" db="EMBL/GenBank/DDBJ databases">
        <authorList>
            <consortium name="AG Swart"/>
            <person name="Singh M."/>
            <person name="Singh A."/>
            <person name="Seah K."/>
            <person name="Emmerich C."/>
        </authorList>
    </citation>
    <scope>NUCLEOTIDE SEQUENCE</scope>
    <source>
        <strain evidence="3">DP1</strain>
    </source>
</reference>
<dbReference type="GO" id="GO:0030127">
    <property type="term" value="C:COPII vesicle coat"/>
    <property type="evidence" value="ECO:0007669"/>
    <property type="project" value="InterPro"/>
</dbReference>
<dbReference type="Proteomes" id="UP001295684">
    <property type="component" value="Unassembled WGS sequence"/>
</dbReference>
<evidence type="ECO:0000256" key="1">
    <source>
        <dbReference type="SAM" id="MobiDB-lite"/>
    </source>
</evidence>
<feature type="compositionally biased region" description="Basic and acidic residues" evidence="1">
    <location>
        <begin position="755"/>
        <end position="765"/>
    </location>
</feature>
<dbReference type="PANTHER" id="PTHR13803:SF36">
    <property type="entry name" value="TYPE A VON WILLEBRAND FACTOR DOMAIN-CONTAINING PROTEIN"/>
    <property type="match status" value="1"/>
</dbReference>
<sequence length="794" mass="89591">MAKFASKKGYFPRHKRQKDANNEEAAENDDVVSVDSDSLDEDMSDSDEEEKQQIVRLRDLKDCKMDASTGINEKLPNGKKKFKRAVRKNRKFKEEVNTNIVSESFDVILEDAQLAAGDPVFCQNCQSVFNKYSKLAGKRAVSEISNEQSKEEDAKQDTKEEMPLEESLQKLSIPEEPQEEEEDQSQDLTESGTQEKEEAKDINEEEKEDLKYNENEEEEEETWQCEFCCHHNQVMLEEEEIPTEEYVHYVLGMDEDKIKKGTDSSSVIFCLDVSGSMCVTTPVKGKLKIKGDKLKELQELMKFSDGSDQFYSESRNSTYISRLQCVQAAIEAQIIEMADKSPELKVGLVSFSDEVTVHGDCSEQPQTIAGDKLSDYEFLAQNGVEATETHLQKSITEVSEKLTEKLYELEESGPTALGPALLTSVAMAAQGSAGSSVVLCTDGLSNVGLGSIEGKLQQEALEFYTKVADLAHENGVTVNIISIAGEECDLETLRCIPEKTGGDIQRVEADKLTENFANILASPIIATDVKMKVILHKGLEFKNEDESQLNHTKNIFTKSYGNVTAESEITFEYKIKSKEELKNSSDFDFEELTHLPFQTQIFYTKLDGMKCIRVNSHVQEISSNKEEVEAEVDAEMVGINIVQQAAKLAGKGDFRHAQAYMKCNAKYWGKNATNSTASKEVKSHLHKIKGVYGMLQDQNDKEELQKLEDQEEVKEISMMNELESSPRIMEKFDEEETSLSKDITNEREDSDEDFCDGKDEKEEIGGKGYKSKLNDEITSKFHNMNKYSRKRKMI</sequence>
<feature type="compositionally biased region" description="Acidic residues" evidence="1">
    <location>
        <begin position="22"/>
        <end position="50"/>
    </location>
</feature>
<dbReference type="GO" id="GO:0070971">
    <property type="term" value="C:endoplasmic reticulum exit site"/>
    <property type="evidence" value="ECO:0007669"/>
    <property type="project" value="TreeGrafter"/>
</dbReference>
<feature type="region of interest" description="Disordered" evidence="1">
    <location>
        <begin position="140"/>
        <end position="216"/>
    </location>
</feature>
<dbReference type="InterPro" id="IPR050550">
    <property type="entry name" value="SEC23_SEC24_subfamily"/>
</dbReference>
<dbReference type="EMBL" id="CAMPGE010027403">
    <property type="protein sequence ID" value="CAI2385036.1"/>
    <property type="molecule type" value="Genomic_DNA"/>
</dbReference>
<keyword evidence="4" id="KW-1185">Reference proteome</keyword>
<dbReference type="Gene3D" id="3.40.50.410">
    <property type="entry name" value="von Willebrand factor, type A domain"/>
    <property type="match status" value="1"/>
</dbReference>
<accession>A0AAD1Y6X0</accession>
<evidence type="ECO:0000313" key="4">
    <source>
        <dbReference type="Proteomes" id="UP001295684"/>
    </source>
</evidence>
<feature type="compositionally biased region" description="Acidic residues" evidence="1">
    <location>
        <begin position="176"/>
        <end position="185"/>
    </location>
</feature>
<feature type="domain" description="VWFA" evidence="2">
    <location>
        <begin position="299"/>
        <end position="524"/>
    </location>
</feature>
<evidence type="ECO:0000259" key="2">
    <source>
        <dbReference type="PROSITE" id="PS50234"/>
    </source>
</evidence>
<dbReference type="GO" id="GO:0006886">
    <property type="term" value="P:intracellular protein transport"/>
    <property type="evidence" value="ECO:0007669"/>
    <property type="project" value="InterPro"/>
</dbReference>
<dbReference type="GO" id="GO:0008270">
    <property type="term" value="F:zinc ion binding"/>
    <property type="evidence" value="ECO:0007669"/>
    <property type="project" value="TreeGrafter"/>
</dbReference>
<feature type="compositionally biased region" description="Basic and acidic residues" evidence="1">
    <location>
        <begin position="148"/>
        <end position="162"/>
    </location>
</feature>
<feature type="compositionally biased region" description="Basic and acidic residues" evidence="1">
    <location>
        <begin position="193"/>
        <end position="214"/>
    </location>
</feature>
<protein>
    <recommendedName>
        <fullName evidence="2">VWFA domain-containing protein</fullName>
    </recommendedName>
</protein>
<dbReference type="InterPro" id="IPR036465">
    <property type="entry name" value="vWFA_dom_sf"/>
</dbReference>
<name>A0AAD1Y6X0_EUPCR</name>